<dbReference type="InterPro" id="IPR036388">
    <property type="entry name" value="WH-like_DNA-bd_sf"/>
</dbReference>
<evidence type="ECO:0000313" key="4">
    <source>
        <dbReference type="Proteomes" id="UP000309174"/>
    </source>
</evidence>
<dbReference type="EMBL" id="VCKW01000498">
    <property type="protein sequence ID" value="TMQ83214.1"/>
    <property type="molecule type" value="Genomic_DNA"/>
</dbReference>
<dbReference type="Gene3D" id="1.10.10.10">
    <property type="entry name" value="Winged helix-like DNA-binding domain superfamily/Winged helix DNA-binding domain"/>
    <property type="match status" value="1"/>
</dbReference>
<dbReference type="PRINTS" id="PR00778">
    <property type="entry name" value="HTHARSR"/>
</dbReference>
<sequence length="120" mass="13239">MLNNEEPPDRVFHAVADPTRRAIVERLTLGPASVSELARPLPMSLPAVVQHLQVLEAAGLVRSEKAGRVRTCHLEPAGLRTAEGWLRRQRTAWEGRLDRLGDVLTESTDDQDQNNEGAPS</sequence>
<dbReference type="InterPro" id="IPR036390">
    <property type="entry name" value="WH_DNA-bd_sf"/>
</dbReference>
<evidence type="ECO:0000313" key="3">
    <source>
        <dbReference type="EMBL" id="TMQ83214.1"/>
    </source>
</evidence>
<proteinExistence type="predicted"/>
<dbReference type="InterPro" id="IPR011991">
    <property type="entry name" value="ArsR-like_HTH"/>
</dbReference>
<organism evidence="3 4">
    <name type="scientific">Actinomadura soli</name>
    <dbReference type="NCBI Taxonomy" id="2508997"/>
    <lineage>
        <taxon>Bacteria</taxon>
        <taxon>Bacillati</taxon>
        <taxon>Actinomycetota</taxon>
        <taxon>Actinomycetes</taxon>
        <taxon>Streptosporangiales</taxon>
        <taxon>Thermomonosporaceae</taxon>
        <taxon>Actinomadura</taxon>
    </lineage>
</organism>
<dbReference type="GO" id="GO:0003700">
    <property type="term" value="F:DNA-binding transcription factor activity"/>
    <property type="evidence" value="ECO:0007669"/>
    <property type="project" value="InterPro"/>
</dbReference>
<accession>A0A5C4IYN5</accession>
<dbReference type="RefSeq" id="WP_138650659.1">
    <property type="nucleotide sequence ID" value="NZ_VCKW01000498.1"/>
</dbReference>
<reference evidence="3 4" key="1">
    <citation type="submission" date="2019-05" db="EMBL/GenBank/DDBJ databases">
        <title>Draft genome sequence of Actinomadura sp. 14C53.</title>
        <authorList>
            <person name="Saricaoglu S."/>
            <person name="Isik K."/>
        </authorList>
    </citation>
    <scope>NUCLEOTIDE SEQUENCE [LARGE SCALE GENOMIC DNA]</scope>
    <source>
        <strain evidence="3 4">14C53</strain>
    </source>
</reference>
<dbReference type="Pfam" id="PF12840">
    <property type="entry name" value="HTH_20"/>
    <property type="match status" value="1"/>
</dbReference>
<dbReference type="PANTHER" id="PTHR38600:SF2">
    <property type="entry name" value="SLL0088 PROTEIN"/>
    <property type="match status" value="1"/>
</dbReference>
<dbReference type="CDD" id="cd00090">
    <property type="entry name" value="HTH_ARSR"/>
    <property type="match status" value="1"/>
</dbReference>
<feature type="domain" description="HTH arsR-type" evidence="2">
    <location>
        <begin position="1"/>
        <end position="94"/>
    </location>
</feature>
<dbReference type="OrthoDB" id="9806976at2"/>
<dbReference type="AlphaFoldDB" id="A0A5C4IYN5"/>
<dbReference type="SUPFAM" id="SSF46785">
    <property type="entry name" value="Winged helix' DNA-binding domain"/>
    <property type="match status" value="1"/>
</dbReference>
<dbReference type="SMART" id="SM00418">
    <property type="entry name" value="HTH_ARSR"/>
    <property type="match status" value="1"/>
</dbReference>
<protein>
    <submittedName>
        <fullName evidence="3">Helix-turn-helix transcriptional regulator</fullName>
    </submittedName>
</protein>
<dbReference type="Proteomes" id="UP000309174">
    <property type="component" value="Unassembled WGS sequence"/>
</dbReference>
<feature type="region of interest" description="Disordered" evidence="1">
    <location>
        <begin position="99"/>
        <end position="120"/>
    </location>
</feature>
<evidence type="ECO:0000256" key="1">
    <source>
        <dbReference type="SAM" id="MobiDB-lite"/>
    </source>
</evidence>
<dbReference type="InterPro" id="IPR001845">
    <property type="entry name" value="HTH_ArsR_DNA-bd_dom"/>
</dbReference>
<dbReference type="PANTHER" id="PTHR38600">
    <property type="entry name" value="TRANSCRIPTIONAL REGULATORY PROTEIN"/>
    <property type="match status" value="1"/>
</dbReference>
<evidence type="ECO:0000259" key="2">
    <source>
        <dbReference type="PROSITE" id="PS50987"/>
    </source>
</evidence>
<gene>
    <name evidence="3" type="ORF">ETD83_41165</name>
</gene>
<keyword evidence="4" id="KW-1185">Reference proteome</keyword>
<name>A0A5C4IYN5_9ACTN</name>
<dbReference type="PROSITE" id="PS50987">
    <property type="entry name" value="HTH_ARSR_2"/>
    <property type="match status" value="1"/>
</dbReference>
<comment type="caution">
    <text evidence="3">The sequence shown here is derived from an EMBL/GenBank/DDBJ whole genome shotgun (WGS) entry which is preliminary data.</text>
</comment>
<dbReference type="NCBIfam" id="NF033788">
    <property type="entry name" value="HTH_metalloreg"/>
    <property type="match status" value="1"/>
</dbReference>